<gene>
    <name evidence="2" type="ORF">JEOPIN946_00234</name>
</gene>
<dbReference type="EMBL" id="CAJEWB010000004">
    <property type="protein sequence ID" value="CAD2072036.1"/>
    <property type="molecule type" value="Genomic_DNA"/>
</dbReference>
<feature type="transmembrane region" description="Helical" evidence="1">
    <location>
        <begin position="17"/>
        <end position="34"/>
    </location>
</feature>
<comment type="caution">
    <text evidence="2">The sequence shown here is derived from an EMBL/GenBank/DDBJ whole genome shotgun (WGS) entry which is preliminary data.</text>
</comment>
<proteinExistence type="predicted"/>
<feature type="transmembrane region" description="Helical" evidence="1">
    <location>
        <begin position="46"/>
        <end position="67"/>
    </location>
</feature>
<dbReference type="AlphaFoldDB" id="A0A6V7R3Y4"/>
<evidence type="ECO:0000313" key="2">
    <source>
        <dbReference type="EMBL" id="CAD2072036.1"/>
    </source>
</evidence>
<keyword evidence="3" id="KW-1185">Reference proteome</keyword>
<keyword evidence="1" id="KW-1133">Transmembrane helix</keyword>
<name>A0A6V7R3Y4_9BACL</name>
<keyword evidence="1" id="KW-0472">Membrane</keyword>
<organism evidence="2 3">
    <name type="scientific">Phocicoccus pinnipedialis</name>
    <dbReference type="NCBI Taxonomy" id="110845"/>
    <lineage>
        <taxon>Bacteria</taxon>
        <taxon>Bacillati</taxon>
        <taxon>Bacillota</taxon>
        <taxon>Bacilli</taxon>
        <taxon>Bacillales</taxon>
        <taxon>Salinicoccaceae</taxon>
        <taxon>Phocicoccus</taxon>
    </lineage>
</organism>
<protein>
    <submittedName>
        <fullName evidence="2">Uncharacterized protein</fullName>
    </submittedName>
</protein>
<evidence type="ECO:0000313" key="3">
    <source>
        <dbReference type="Proteomes" id="UP000588186"/>
    </source>
</evidence>
<evidence type="ECO:0000256" key="1">
    <source>
        <dbReference type="SAM" id="Phobius"/>
    </source>
</evidence>
<dbReference type="RefSeq" id="WP_186076111.1">
    <property type="nucleotide sequence ID" value="NZ_CAJEWB010000004.1"/>
</dbReference>
<accession>A0A6V7R3Y4</accession>
<reference evidence="2 3" key="1">
    <citation type="submission" date="2020-07" db="EMBL/GenBank/DDBJ databases">
        <authorList>
            <person name="Criscuolo A."/>
        </authorList>
    </citation>
    <scope>NUCLEOTIDE SEQUENCE [LARGE SCALE GENOMIC DNA]</scope>
    <source>
        <strain evidence="2">CIP107946</strain>
    </source>
</reference>
<keyword evidence="1" id="KW-0812">Transmembrane</keyword>
<dbReference type="Proteomes" id="UP000588186">
    <property type="component" value="Unassembled WGS sequence"/>
</dbReference>
<sequence>MNNKIIEGDGHRGGQSFLANLIRIVVFVVLWNLLLNSDFLNEASTIVKLVCVIVFIIVLEMIIRLIYHTFEDKNK</sequence>